<gene>
    <name evidence="2" type="ORF">B0H67DRAFT_572617</name>
</gene>
<comment type="caution">
    <text evidence="2">The sequence shown here is derived from an EMBL/GenBank/DDBJ whole genome shotgun (WGS) entry which is preliminary data.</text>
</comment>
<name>A0AA40DXG1_9PEZI</name>
<evidence type="ECO:0000313" key="3">
    <source>
        <dbReference type="Proteomes" id="UP001172102"/>
    </source>
</evidence>
<evidence type="ECO:0000256" key="1">
    <source>
        <dbReference type="SAM" id="MobiDB-lite"/>
    </source>
</evidence>
<organism evidence="2 3">
    <name type="scientific">Lasiosphaeris hirsuta</name>
    <dbReference type="NCBI Taxonomy" id="260670"/>
    <lineage>
        <taxon>Eukaryota</taxon>
        <taxon>Fungi</taxon>
        <taxon>Dikarya</taxon>
        <taxon>Ascomycota</taxon>
        <taxon>Pezizomycotina</taxon>
        <taxon>Sordariomycetes</taxon>
        <taxon>Sordariomycetidae</taxon>
        <taxon>Sordariales</taxon>
        <taxon>Lasiosphaeriaceae</taxon>
        <taxon>Lasiosphaeris</taxon>
    </lineage>
</organism>
<accession>A0AA40DXG1</accession>
<dbReference type="AlphaFoldDB" id="A0AA40DXG1"/>
<dbReference type="Proteomes" id="UP001172102">
    <property type="component" value="Unassembled WGS sequence"/>
</dbReference>
<sequence>MPTTRQPSRLRQEATSRTRRRIPGEVRGHQDPLRSPRPRLRENPQRETPRSLEKGDLP</sequence>
<reference evidence="2" key="1">
    <citation type="submission" date="2023-06" db="EMBL/GenBank/DDBJ databases">
        <title>Genome-scale phylogeny and comparative genomics of the fungal order Sordariales.</title>
        <authorList>
            <consortium name="Lawrence Berkeley National Laboratory"/>
            <person name="Hensen N."/>
            <person name="Bonometti L."/>
            <person name="Westerberg I."/>
            <person name="Brannstrom I.O."/>
            <person name="Guillou S."/>
            <person name="Cros-Aarteil S."/>
            <person name="Calhoun S."/>
            <person name="Haridas S."/>
            <person name="Kuo A."/>
            <person name="Mondo S."/>
            <person name="Pangilinan J."/>
            <person name="Riley R."/>
            <person name="Labutti K."/>
            <person name="Andreopoulos B."/>
            <person name="Lipzen A."/>
            <person name="Chen C."/>
            <person name="Yanf M."/>
            <person name="Daum C."/>
            <person name="Ng V."/>
            <person name="Clum A."/>
            <person name="Steindorff A."/>
            <person name="Ohm R."/>
            <person name="Martin F."/>
            <person name="Silar P."/>
            <person name="Natvig D."/>
            <person name="Lalanne C."/>
            <person name="Gautier V."/>
            <person name="Ament-Velasquez S.L."/>
            <person name="Kruys A."/>
            <person name="Hutchinson M.I."/>
            <person name="Powell A.J."/>
            <person name="Barry K."/>
            <person name="Miller A.N."/>
            <person name="Grigoriev I.V."/>
            <person name="Debuchy R."/>
            <person name="Gladieux P."/>
            <person name="Thoren M.H."/>
            <person name="Johannesson H."/>
        </authorList>
    </citation>
    <scope>NUCLEOTIDE SEQUENCE</scope>
    <source>
        <strain evidence="2">SMH4607-1</strain>
    </source>
</reference>
<feature type="region of interest" description="Disordered" evidence="1">
    <location>
        <begin position="1"/>
        <end position="58"/>
    </location>
</feature>
<evidence type="ECO:0000313" key="2">
    <source>
        <dbReference type="EMBL" id="KAK0719180.1"/>
    </source>
</evidence>
<feature type="compositionally biased region" description="Basic and acidic residues" evidence="1">
    <location>
        <begin position="10"/>
        <end position="58"/>
    </location>
</feature>
<proteinExistence type="predicted"/>
<protein>
    <submittedName>
        <fullName evidence="2">Uncharacterized protein</fullName>
    </submittedName>
</protein>
<keyword evidence="3" id="KW-1185">Reference proteome</keyword>
<dbReference type="EMBL" id="JAUKUA010000003">
    <property type="protein sequence ID" value="KAK0719180.1"/>
    <property type="molecule type" value="Genomic_DNA"/>
</dbReference>